<dbReference type="InterPro" id="IPR050893">
    <property type="entry name" value="Sugar_PTS"/>
</dbReference>
<sequence length="147" mass="15776">MARLEGPLAELIDARSIRLDEHAVDRFDAVRRAGEALLEVGAVGELYIDAMIEREASVSTFVGEGFAFPHATRSAAGDVDHDALVVLRFPDGVDWDGERVFVCIGIAARGRGYIGLLSRLATLLLDPRRAAALRSATSPAEVYALLG</sequence>
<dbReference type="Gene3D" id="3.40.930.10">
    <property type="entry name" value="Mannitol-specific EII, Chain A"/>
    <property type="match status" value="1"/>
</dbReference>
<dbReference type="GO" id="GO:0005886">
    <property type="term" value="C:plasma membrane"/>
    <property type="evidence" value="ECO:0007669"/>
    <property type="project" value="TreeGrafter"/>
</dbReference>
<feature type="domain" description="PTS EIIA type-2" evidence="12">
    <location>
        <begin position="10"/>
        <end position="147"/>
    </location>
</feature>
<dbReference type="PANTHER" id="PTHR30181:SF2">
    <property type="entry name" value="PTS SYSTEM MANNITOL-SPECIFIC EIICBA COMPONENT"/>
    <property type="match status" value="1"/>
</dbReference>
<keyword evidence="3" id="KW-0813">Transport</keyword>
<evidence type="ECO:0000313" key="14">
    <source>
        <dbReference type="EMBL" id="MBK4348053.1"/>
    </source>
</evidence>
<evidence type="ECO:0000256" key="5">
    <source>
        <dbReference type="ARBA" id="ARBA00022597"/>
    </source>
</evidence>
<dbReference type="AlphaFoldDB" id="A0A934SK49"/>
<dbReference type="EMBL" id="JAEPES010000001">
    <property type="protein sequence ID" value="MBK4346824.1"/>
    <property type="molecule type" value="Genomic_DNA"/>
</dbReference>
<accession>A0A934SK49</accession>
<protein>
    <recommendedName>
        <fullName evidence="2">Mannitol-specific phosphotransferase enzyme IIA component</fullName>
    </recommendedName>
    <alternativeName>
        <fullName evidence="10">EIIA</fullName>
    </alternativeName>
    <alternativeName>
        <fullName evidence="11">EIII</fullName>
    </alternativeName>
    <alternativeName>
        <fullName evidence="9">PTS system mannitol-specific EIIA component</fullName>
    </alternativeName>
</protein>
<gene>
    <name evidence="13" type="ORF">IV501_04195</name>
    <name evidence="14" type="ORF">IV501_10430</name>
</gene>
<keyword evidence="15" id="KW-1185">Reference proteome</keyword>
<dbReference type="EMBL" id="JAEPES010000003">
    <property type="protein sequence ID" value="MBK4348053.1"/>
    <property type="molecule type" value="Genomic_DNA"/>
</dbReference>
<dbReference type="Pfam" id="PF00359">
    <property type="entry name" value="PTS_EIIA_2"/>
    <property type="match status" value="1"/>
</dbReference>
<dbReference type="CDD" id="cd00211">
    <property type="entry name" value="PTS_IIA_fru"/>
    <property type="match status" value="1"/>
</dbReference>
<keyword evidence="7" id="KW-0598">Phosphotransferase system</keyword>
<dbReference type="SUPFAM" id="SSF55804">
    <property type="entry name" value="Phoshotransferase/anion transport protein"/>
    <property type="match status" value="1"/>
</dbReference>
<dbReference type="GO" id="GO:0009401">
    <property type="term" value="P:phosphoenolpyruvate-dependent sugar phosphotransferase system"/>
    <property type="evidence" value="ECO:0007669"/>
    <property type="project" value="UniProtKB-KW"/>
</dbReference>
<comment type="function">
    <text evidence="1">The phosphoenolpyruvate-dependent sugar phosphotransferase system (sugar PTS), a major carbohydrate active transport system, catalyzes the phosphorylation of incoming sugar substrates concomitantly with their translocation across the cell membrane. The enzyme II CmtAB PTS system is involved in D-mannitol transport.</text>
</comment>
<proteinExistence type="predicted"/>
<evidence type="ECO:0000259" key="12">
    <source>
        <dbReference type="PROSITE" id="PS51094"/>
    </source>
</evidence>
<comment type="caution">
    <text evidence="13">The sequence shown here is derived from an EMBL/GenBank/DDBJ whole genome shotgun (WGS) entry which is preliminary data.</text>
</comment>
<dbReference type="RefSeq" id="WP_200555117.1">
    <property type="nucleotide sequence ID" value="NZ_JAEPES010000001.1"/>
</dbReference>
<evidence type="ECO:0000256" key="3">
    <source>
        <dbReference type="ARBA" id="ARBA00022448"/>
    </source>
</evidence>
<keyword evidence="5 13" id="KW-0762">Sugar transport</keyword>
<keyword evidence="6" id="KW-0808">Transferase</keyword>
<evidence type="ECO:0000256" key="6">
    <source>
        <dbReference type="ARBA" id="ARBA00022679"/>
    </source>
</evidence>
<evidence type="ECO:0000256" key="10">
    <source>
        <dbReference type="ARBA" id="ARBA00030956"/>
    </source>
</evidence>
<evidence type="ECO:0000256" key="2">
    <source>
        <dbReference type="ARBA" id="ARBA00014783"/>
    </source>
</evidence>
<organism evidence="13 15">
    <name type="scientific">Lacisediminihabitans changchengi</name>
    <dbReference type="NCBI Taxonomy" id="2787634"/>
    <lineage>
        <taxon>Bacteria</taxon>
        <taxon>Bacillati</taxon>
        <taxon>Actinomycetota</taxon>
        <taxon>Actinomycetes</taxon>
        <taxon>Micrococcales</taxon>
        <taxon>Microbacteriaceae</taxon>
        <taxon>Lacisediminihabitans</taxon>
    </lineage>
</organism>
<evidence type="ECO:0000256" key="11">
    <source>
        <dbReference type="ARBA" id="ARBA00030962"/>
    </source>
</evidence>
<dbReference type="Proteomes" id="UP000636458">
    <property type="component" value="Unassembled WGS sequence"/>
</dbReference>
<dbReference type="GO" id="GO:0016301">
    <property type="term" value="F:kinase activity"/>
    <property type="evidence" value="ECO:0007669"/>
    <property type="project" value="UniProtKB-KW"/>
</dbReference>
<dbReference type="PROSITE" id="PS51094">
    <property type="entry name" value="PTS_EIIA_TYPE_2"/>
    <property type="match status" value="1"/>
</dbReference>
<evidence type="ECO:0000256" key="9">
    <source>
        <dbReference type="ARBA" id="ARBA00029908"/>
    </source>
</evidence>
<dbReference type="InterPro" id="IPR002178">
    <property type="entry name" value="PTS_EIIA_type-2_dom"/>
</dbReference>
<evidence type="ECO:0000313" key="13">
    <source>
        <dbReference type="EMBL" id="MBK4346824.1"/>
    </source>
</evidence>
<evidence type="ECO:0000256" key="1">
    <source>
        <dbReference type="ARBA" id="ARBA00002434"/>
    </source>
</evidence>
<reference evidence="13" key="1">
    <citation type="submission" date="2021-01" db="EMBL/GenBank/DDBJ databases">
        <title>Lacisediminihabitans sp. nov. strain G11-30, isolated from Antarctic Soil.</title>
        <authorList>
            <person name="Li J."/>
        </authorList>
    </citation>
    <scope>NUCLEOTIDE SEQUENCE</scope>
    <source>
        <strain evidence="13">G11-30</strain>
    </source>
</reference>
<keyword evidence="8" id="KW-0418">Kinase</keyword>
<keyword evidence="4" id="KW-0597">Phosphoprotein</keyword>
<dbReference type="PANTHER" id="PTHR30181">
    <property type="entry name" value="MANNITOL PERMEASE IIC COMPONENT"/>
    <property type="match status" value="1"/>
</dbReference>
<name>A0A934SK49_9MICO</name>
<evidence type="ECO:0000256" key="8">
    <source>
        <dbReference type="ARBA" id="ARBA00022777"/>
    </source>
</evidence>
<dbReference type="InterPro" id="IPR016152">
    <property type="entry name" value="PTrfase/Anion_transptr"/>
</dbReference>
<evidence type="ECO:0000313" key="15">
    <source>
        <dbReference type="Proteomes" id="UP000636458"/>
    </source>
</evidence>
<evidence type="ECO:0000256" key="4">
    <source>
        <dbReference type="ARBA" id="ARBA00022553"/>
    </source>
</evidence>
<dbReference type="GO" id="GO:0090563">
    <property type="term" value="F:protein-phosphocysteine-sugar phosphotransferase activity"/>
    <property type="evidence" value="ECO:0007669"/>
    <property type="project" value="TreeGrafter"/>
</dbReference>
<evidence type="ECO:0000256" key="7">
    <source>
        <dbReference type="ARBA" id="ARBA00022683"/>
    </source>
</evidence>